<evidence type="ECO:0000256" key="8">
    <source>
        <dbReference type="ARBA" id="ARBA00022692"/>
    </source>
</evidence>
<keyword evidence="11 16" id="KW-1133">Transmembrane helix</keyword>
<keyword evidence="18" id="KW-1185">Reference proteome</keyword>
<dbReference type="AlphaFoldDB" id="A0A1Y2CIZ9"/>
<dbReference type="CDD" id="cd07987">
    <property type="entry name" value="LPLAT_MGAT-like"/>
    <property type="match status" value="1"/>
</dbReference>
<accession>A0A1Y2CIZ9</accession>
<organism evidence="17 18">
    <name type="scientific">Rhizoclosmatium globosum</name>
    <dbReference type="NCBI Taxonomy" id="329046"/>
    <lineage>
        <taxon>Eukaryota</taxon>
        <taxon>Fungi</taxon>
        <taxon>Fungi incertae sedis</taxon>
        <taxon>Chytridiomycota</taxon>
        <taxon>Chytridiomycota incertae sedis</taxon>
        <taxon>Chytridiomycetes</taxon>
        <taxon>Chytridiales</taxon>
        <taxon>Chytriomycetaceae</taxon>
        <taxon>Rhizoclosmatium</taxon>
    </lineage>
</organism>
<comment type="caution">
    <text evidence="16">Lacks conserved residue(s) required for the propagation of feature annotation.</text>
</comment>
<evidence type="ECO:0000256" key="3">
    <source>
        <dbReference type="ARBA" id="ARBA00005189"/>
    </source>
</evidence>
<keyword evidence="8 16" id="KW-0812">Transmembrane</keyword>
<dbReference type="STRING" id="329046.A0A1Y2CIZ9"/>
<dbReference type="InterPro" id="IPR007130">
    <property type="entry name" value="DAGAT"/>
</dbReference>
<dbReference type="GO" id="GO:0004144">
    <property type="term" value="F:diacylglycerol O-acyltransferase activity"/>
    <property type="evidence" value="ECO:0007669"/>
    <property type="project" value="UniProtKB-UniRule"/>
</dbReference>
<keyword evidence="7 17" id="KW-0808">Transferase</keyword>
<gene>
    <name evidence="17" type="ORF">BCR33DRAFT_696624</name>
</gene>
<evidence type="ECO:0000313" key="18">
    <source>
        <dbReference type="Proteomes" id="UP000193642"/>
    </source>
</evidence>
<evidence type="ECO:0000313" key="17">
    <source>
        <dbReference type="EMBL" id="ORY47020.1"/>
    </source>
</evidence>
<evidence type="ECO:0000256" key="13">
    <source>
        <dbReference type="ARBA" id="ARBA00023136"/>
    </source>
</evidence>
<evidence type="ECO:0000256" key="11">
    <source>
        <dbReference type="ARBA" id="ARBA00022989"/>
    </source>
</evidence>
<dbReference type="OrthoDB" id="264532at2759"/>
<name>A0A1Y2CIZ9_9FUNG</name>
<keyword evidence="6 16" id="KW-0444">Lipid biosynthesis</keyword>
<evidence type="ECO:0000256" key="1">
    <source>
        <dbReference type="ARBA" id="ARBA00004477"/>
    </source>
</evidence>
<keyword evidence="13 16" id="KW-0472">Membrane</keyword>
<proteinExistence type="inferred from homology"/>
<comment type="pathway">
    <text evidence="2 16">Glycerolipid metabolism; triacylglycerol biosynthesis.</text>
</comment>
<keyword evidence="9" id="KW-0319">Glycerol metabolism</keyword>
<evidence type="ECO:0000256" key="5">
    <source>
        <dbReference type="ARBA" id="ARBA00013244"/>
    </source>
</evidence>
<evidence type="ECO:0000256" key="12">
    <source>
        <dbReference type="ARBA" id="ARBA00023098"/>
    </source>
</evidence>
<comment type="catalytic activity">
    <reaction evidence="15 16">
        <text>an acyl-CoA + a 1,2-diacyl-sn-glycerol = a triacyl-sn-glycerol + CoA</text>
        <dbReference type="Rhea" id="RHEA:10868"/>
        <dbReference type="ChEBI" id="CHEBI:17815"/>
        <dbReference type="ChEBI" id="CHEBI:57287"/>
        <dbReference type="ChEBI" id="CHEBI:58342"/>
        <dbReference type="ChEBI" id="CHEBI:64615"/>
        <dbReference type="EC" id="2.3.1.20"/>
    </reaction>
</comment>
<keyword evidence="10 16" id="KW-0256">Endoplasmic reticulum</keyword>
<comment type="caution">
    <text evidence="17">The sequence shown here is derived from an EMBL/GenBank/DDBJ whole genome shotgun (WGS) entry which is preliminary data.</text>
</comment>
<comment type="subcellular location">
    <subcellularLocation>
        <location evidence="1 16">Endoplasmic reticulum membrane</location>
        <topology evidence="1 16">Multi-pass membrane protein</topology>
    </subcellularLocation>
</comment>
<comment type="function">
    <text evidence="16">Catalyzes the terminal and only committed step in triacylglycerol synthesis by using diacylglycerol and fatty acyl CoA as substrates.</text>
</comment>
<dbReference type="GO" id="GO:0019432">
    <property type="term" value="P:triglyceride biosynthetic process"/>
    <property type="evidence" value="ECO:0007669"/>
    <property type="project" value="UniProtKB-UniRule"/>
</dbReference>
<dbReference type="EMBL" id="MCGO01000015">
    <property type="protein sequence ID" value="ORY47020.1"/>
    <property type="molecule type" value="Genomic_DNA"/>
</dbReference>
<comment type="pathway">
    <text evidence="3">Lipid metabolism.</text>
</comment>
<evidence type="ECO:0000256" key="14">
    <source>
        <dbReference type="ARBA" id="ARBA00023315"/>
    </source>
</evidence>
<evidence type="ECO:0000256" key="2">
    <source>
        <dbReference type="ARBA" id="ARBA00004771"/>
    </source>
</evidence>
<evidence type="ECO:0000256" key="7">
    <source>
        <dbReference type="ARBA" id="ARBA00022679"/>
    </source>
</evidence>
<evidence type="ECO:0000256" key="16">
    <source>
        <dbReference type="RuleBase" id="RU367023"/>
    </source>
</evidence>
<comment type="similarity">
    <text evidence="4 16">Belongs to the diacylglycerol acyltransferase family.</text>
</comment>
<evidence type="ECO:0000256" key="10">
    <source>
        <dbReference type="ARBA" id="ARBA00022824"/>
    </source>
</evidence>
<feature type="transmembrane region" description="Helical" evidence="16">
    <location>
        <begin position="20"/>
        <end position="43"/>
    </location>
</feature>
<dbReference type="PANTHER" id="PTHR12317">
    <property type="entry name" value="DIACYLGLYCEROL O-ACYLTRANSFERASE"/>
    <property type="match status" value="1"/>
</dbReference>
<reference evidence="17 18" key="1">
    <citation type="submission" date="2016-07" db="EMBL/GenBank/DDBJ databases">
        <title>Pervasive Adenine N6-methylation of Active Genes in Fungi.</title>
        <authorList>
            <consortium name="DOE Joint Genome Institute"/>
            <person name="Mondo S.J."/>
            <person name="Dannebaum R.O."/>
            <person name="Kuo R.C."/>
            <person name="Labutti K."/>
            <person name="Haridas S."/>
            <person name="Kuo A."/>
            <person name="Salamov A."/>
            <person name="Ahrendt S.R."/>
            <person name="Lipzen A."/>
            <person name="Sullivan W."/>
            <person name="Andreopoulos W.B."/>
            <person name="Clum A."/>
            <person name="Lindquist E."/>
            <person name="Daum C."/>
            <person name="Ramamoorthy G.K."/>
            <person name="Gryganskyi A."/>
            <person name="Culley D."/>
            <person name="Magnuson J.K."/>
            <person name="James T.Y."/>
            <person name="O'Malley M.A."/>
            <person name="Stajich J.E."/>
            <person name="Spatafora J.W."/>
            <person name="Visel A."/>
            <person name="Grigoriev I.V."/>
        </authorList>
    </citation>
    <scope>NUCLEOTIDE SEQUENCE [LARGE SCALE GENOMIC DNA]</scope>
    <source>
        <strain evidence="17 18">JEL800</strain>
    </source>
</reference>
<dbReference type="UniPathway" id="UPA00282"/>
<evidence type="ECO:0000256" key="15">
    <source>
        <dbReference type="ARBA" id="ARBA00048109"/>
    </source>
</evidence>
<evidence type="ECO:0000256" key="9">
    <source>
        <dbReference type="ARBA" id="ARBA00022798"/>
    </source>
</evidence>
<dbReference type="EC" id="2.3.1.20" evidence="5 16"/>
<keyword evidence="12 16" id="KW-0443">Lipid metabolism</keyword>
<keyword evidence="14 16" id="KW-0012">Acyltransferase</keyword>
<dbReference type="GO" id="GO:0005789">
    <property type="term" value="C:endoplasmic reticulum membrane"/>
    <property type="evidence" value="ECO:0007669"/>
    <property type="project" value="UniProtKB-SubCell"/>
</dbReference>
<dbReference type="Pfam" id="PF03982">
    <property type="entry name" value="DAGAT"/>
    <property type="match status" value="1"/>
</dbReference>
<dbReference type="GO" id="GO:0006071">
    <property type="term" value="P:glycerol metabolic process"/>
    <property type="evidence" value="ECO:0007669"/>
    <property type="project" value="UniProtKB-UniRule"/>
</dbReference>
<dbReference type="PANTHER" id="PTHR12317:SF0">
    <property type="entry name" value="ACYLTRANSFERASE"/>
    <property type="match status" value="1"/>
</dbReference>
<dbReference type="Proteomes" id="UP000193642">
    <property type="component" value="Unassembled WGS sequence"/>
</dbReference>
<evidence type="ECO:0000256" key="4">
    <source>
        <dbReference type="ARBA" id="ARBA00005420"/>
    </source>
</evidence>
<protein>
    <recommendedName>
        <fullName evidence="5 16">Diacylglycerol O-acyltransferase</fullName>
        <ecNumber evidence="5 16">2.3.1.20</ecNumber>
    </recommendedName>
</protein>
<evidence type="ECO:0000256" key="6">
    <source>
        <dbReference type="ARBA" id="ARBA00022516"/>
    </source>
</evidence>
<sequence length="330" mass="37447">MPKFAPLNVPFPRRRQTASVAFWMILVPLCIFLFLELLLLSYVTRSIALVYFLWVMQDQAHNQGARRVDWLRKLSLWVWFRDFFPISLRKEADLDPSKKYLFGYHPHGVISLGAFTAIGTEACNVSTLFPGLNIRLLTLESNFKIPFFRDILLALNVASADRKCINHVLGGEPGSAVMLVLGGAAEAMEAKPNTNTLVLKTRLGFIKLALAHGASLVPTFAFGENDIWDQVPNPKGSLVRKFQTIFKSFASFSPILFHGRGIFTYDYGIMPYRRPITVVTGKPIDLPKIEQPTEKELLEYQRQYIAGLQEVYDKYKDEFLPGRKAELIIS</sequence>